<proteinExistence type="predicted"/>
<reference evidence="4 5" key="1">
    <citation type="journal article" date="2015" name="Genome Announc.">
        <title>Expanding the biotechnology potential of lactobacilli through comparative genomics of 213 strains and associated genera.</title>
        <authorList>
            <person name="Sun Z."/>
            <person name="Harris H.M."/>
            <person name="McCann A."/>
            <person name="Guo C."/>
            <person name="Argimon S."/>
            <person name="Zhang W."/>
            <person name="Yang X."/>
            <person name="Jeffery I.B."/>
            <person name="Cooney J.C."/>
            <person name="Kagawa T.F."/>
            <person name="Liu W."/>
            <person name="Song Y."/>
            <person name="Salvetti E."/>
            <person name="Wrobel A."/>
            <person name="Rasinkangas P."/>
            <person name="Parkhill J."/>
            <person name="Rea M.C."/>
            <person name="O'Sullivan O."/>
            <person name="Ritari J."/>
            <person name="Douillard F.P."/>
            <person name="Paul Ross R."/>
            <person name="Yang R."/>
            <person name="Briner A.E."/>
            <person name="Felis G.E."/>
            <person name="de Vos W.M."/>
            <person name="Barrangou R."/>
            <person name="Klaenhammer T.R."/>
            <person name="Caufield P.W."/>
            <person name="Cui Y."/>
            <person name="Zhang H."/>
            <person name="O'Toole P.W."/>
        </authorList>
    </citation>
    <scope>NUCLEOTIDE SEQUENCE [LARGE SCALE GENOMIC DNA]</scope>
    <source>
        <strain evidence="4 5">DSM 13343</strain>
    </source>
</reference>
<evidence type="ECO:0000259" key="3">
    <source>
        <dbReference type="PROSITE" id="PS50977"/>
    </source>
</evidence>
<dbReference type="InterPro" id="IPR050624">
    <property type="entry name" value="HTH-type_Tx_Regulator"/>
</dbReference>
<gene>
    <name evidence="4" type="ORF">FD01_GL002096</name>
</gene>
<dbReference type="Proteomes" id="UP000051790">
    <property type="component" value="Unassembled WGS sequence"/>
</dbReference>
<dbReference type="PROSITE" id="PS50977">
    <property type="entry name" value="HTH_TETR_2"/>
    <property type="match status" value="1"/>
</dbReference>
<dbReference type="InterPro" id="IPR039532">
    <property type="entry name" value="TetR_C_Firmicutes"/>
</dbReference>
<accession>A0A0R1QLQ3</accession>
<sequence>MVGIKNNRRVQQTRNQLKLALLTLLADHSLANITVTTICQVADVNRGTFYSHYDNPAALFADIEQDLAQQVSPLIGDETTLMTWLPQVLTVIKQQDTATAIILQNLQHSPVLQAILKPMRHQTLSRYSARFAITDPAVLNYYFEFYFSGAIQVISQWLATGAKETPQQIAEIIANVTELSH</sequence>
<keyword evidence="5" id="KW-1185">Reference proteome</keyword>
<dbReference type="Pfam" id="PF14278">
    <property type="entry name" value="TetR_C_8"/>
    <property type="match status" value="1"/>
</dbReference>
<dbReference type="PATRIC" id="fig|1423769.4.peg.2253"/>
<dbReference type="InterPro" id="IPR001647">
    <property type="entry name" value="HTH_TetR"/>
</dbReference>
<dbReference type="PANTHER" id="PTHR43479">
    <property type="entry name" value="ACREF/ENVCD OPERON REPRESSOR-RELATED"/>
    <property type="match status" value="1"/>
</dbReference>
<dbReference type="SUPFAM" id="SSF46689">
    <property type="entry name" value="Homeodomain-like"/>
    <property type="match status" value="1"/>
</dbReference>
<evidence type="ECO:0000256" key="2">
    <source>
        <dbReference type="PROSITE-ProRule" id="PRU00335"/>
    </source>
</evidence>
<dbReference type="OrthoDB" id="9810250at2"/>
<dbReference type="InterPro" id="IPR009057">
    <property type="entry name" value="Homeodomain-like_sf"/>
</dbReference>
<feature type="DNA-binding region" description="H-T-H motif" evidence="2">
    <location>
        <begin position="34"/>
        <end position="53"/>
    </location>
</feature>
<evidence type="ECO:0000313" key="4">
    <source>
        <dbReference type="EMBL" id="KRL41899.1"/>
    </source>
</evidence>
<comment type="caution">
    <text evidence="4">The sequence shown here is derived from an EMBL/GenBank/DDBJ whole genome shotgun (WGS) entry which is preliminary data.</text>
</comment>
<keyword evidence="1 2" id="KW-0238">DNA-binding</keyword>
<organism evidence="4 5">
    <name type="scientific">Lacticaseibacillus manihotivorans DSM 13343 = JCM 12514</name>
    <dbReference type="NCBI Taxonomy" id="1423769"/>
    <lineage>
        <taxon>Bacteria</taxon>
        <taxon>Bacillati</taxon>
        <taxon>Bacillota</taxon>
        <taxon>Bacilli</taxon>
        <taxon>Lactobacillales</taxon>
        <taxon>Lactobacillaceae</taxon>
        <taxon>Lacticaseibacillus</taxon>
    </lineage>
</organism>
<dbReference type="EMBL" id="AZEU01000240">
    <property type="protein sequence ID" value="KRL41899.1"/>
    <property type="molecule type" value="Genomic_DNA"/>
</dbReference>
<dbReference type="PANTHER" id="PTHR43479:SF7">
    <property type="entry name" value="TETR-FAMILY TRANSCRIPTIONAL REGULATOR"/>
    <property type="match status" value="1"/>
</dbReference>
<evidence type="ECO:0000313" key="5">
    <source>
        <dbReference type="Proteomes" id="UP000051790"/>
    </source>
</evidence>
<protein>
    <submittedName>
        <fullName evidence="4">TetR family transcriptional regulator</fullName>
    </submittedName>
</protein>
<evidence type="ECO:0000256" key="1">
    <source>
        <dbReference type="ARBA" id="ARBA00023125"/>
    </source>
</evidence>
<dbReference type="AlphaFoldDB" id="A0A0R1QLQ3"/>
<dbReference type="GO" id="GO:0003677">
    <property type="term" value="F:DNA binding"/>
    <property type="evidence" value="ECO:0007669"/>
    <property type="project" value="UniProtKB-UniRule"/>
</dbReference>
<dbReference type="Gene3D" id="1.10.357.10">
    <property type="entry name" value="Tetracycline Repressor, domain 2"/>
    <property type="match status" value="1"/>
</dbReference>
<dbReference type="RefSeq" id="WP_054716171.1">
    <property type="nucleotide sequence ID" value="NZ_AZEU01000240.1"/>
</dbReference>
<name>A0A0R1QLQ3_9LACO</name>
<feature type="domain" description="HTH tetR-type" evidence="3">
    <location>
        <begin position="11"/>
        <end position="71"/>
    </location>
</feature>